<feature type="region of interest" description="Disordered" evidence="1">
    <location>
        <begin position="15"/>
        <end position="34"/>
    </location>
</feature>
<proteinExistence type="predicted"/>
<evidence type="ECO:0000313" key="3">
    <source>
        <dbReference type="Proteomes" id="UP001054945"/>
    </source>
</evidence>
<sequence>MSHYQRSFPTIRYWKKQKQQKLEEGSRKKKKKIKPLQRNAIHCGILHLKIRQVPEAAVAARLENESCQFKYPFIFREGGEKRQAMRKGFHFWLRFPKPVINAHFLG</sequence>
<name>A0AAV4NSQ7_CAEEX</name>
<dbReference type="EMBL" id="BPLR01021263">
    <property type="protein sequence ID" value="GIX87733.1"/>
    <property type="molecule type" value="Genomic_DNA"/>
</dbReference>
<dbReference type="Proteomes" id="UP001054945">
    <property type="component" value="Unassembled WGS sequence"/>
</dbReference>
<comment type="caution">
    <text evidence="2">The sequence shown here is derived from an EMBL/GenBank/DDBJ whole genome shotgun (WGS) entry which is preliminary data.</text>
</comment>
<evidence type="ECO:0000256" key="1">
    <source>
        <dbReference type="SAM" id="MobiDB-lite"/>
    </source>
</evidence>
<organism evidence="2 3">
    <name type="scientific">Caerostris extrusa</name>
    <name type="common">Bark spider</name>
    <name type="synonym">Caerostris bankana</name>
    <dbReference type="NCBI Taxonomy" id="172846"/>
    <lineage>
        <taxon>Eukaryota</taxon>
        <taxon>Metazoa</taxon>
        <taxon>Ecdysozoa</taxon>
        <taxon>Arthropoda</taxon>
        <taxon>Chelicerata</taxon>
        <taxon>Arachnida</taxon>
        <taxon>Araneae</taxon>
        <taxon>Araneomorphae</taxon>
        <taxon>Entelegynae</taxon>
        <taxon>Araneoidea</taxon>
        <taxon>Araneidae</taxon>
        <taxon>Caerostris</taxon>
    </lineage>
</organism>
<protein>
    <submittedName>
        <fullName evidence="2">Uncharacterized protein</fullName>
    </submittedName>
</protein>
<dbReference type="AlphaFoldDB" id="A0AAV4NSQ7"/>
<accession>A0AAV4NSQ7</accession>
<gene>
    <name evidence="2" type="ORF">CEXT_754511</name>
</gene>
<evidence type="ECO:0000313" key="2">
    <source>
        <dbReference type="EMBL" id="GIX87733.1"/>
    </source>
</evidence>
<reference evidence="2 3" key="1">
    <citation type="submission" date="2021-06" db="EMBL/GenBank/DDBJ databases">
        <title>Caerostris extrusa draft genome.</title>
        <authorList>
            <person name="Kono N."/>
            <person name="Arakawa K."/>
        </authorList>
    </citation>
    <scope>NUCLEOTIDE SEQUENCE [LARGE SCALE GENOMIC DNA]</scope>
</reference>
<keyword evidence="3" id="KW-1185">Reference proteome</keyword>